<dbReference type="EMBL" id="BAAFJT010000001">
    <property type="protein sequence ID" value="GAB0178139.1"/>
    <property type="molecule type" value="Genomic_DNA"/>
</dbReference>
<proteinExistence type="predicted"/>
<comment type="caution">
    <text evidence="2">The sequence shown here is derived from an EMBL/GenBank/DDBJ whole genome shotgun (WGS) entry which is preliminary data.</text>
</comment>
<protein>
    <submittedName>
        <fullName evidence="2">Uncharacterized protein</fullName>
    </submittedName>
</protein>
<name>A0ABC9VXN0_GRUJA</name>
<reference evidence="2 3" key="1">
    <citation type="submission" date="2024-06" db="EMBL/GenBank/DDBJ databases">
        <title>The draft genome of Grus japonensis, version 3.</title>
        <authorList>
            <person name="Nabeshima K."/>
            <person name="Suzuki S."/>
            <person name="Onuma M."/>
        </authorList>
    </citation>
    <scope>NUCLEOTIDE SEQUENCE [LARGE SCALE GENOMIC DNA]</scope>
    <source>
        <strain evidence="2 3">451A</strain>
    </source>
</reference>
<keyword evidence="3" id="KW-1185">Reference proteome</keyword>
<evidence type="ECO:0000313" key="3">
    <source>
        <dbReference type="Proteomes" id="UP001623348"/>
    </source>
</evidence>
<accession>A0ABC9VXN0</accession>
<feature type="compositionally biased region" description="Polar residues" evidence="1">
    <location>
        <begin position="7"/>
        <end position="16"/>
    </location>
</feature>
<sequence>MRIFSFPQHQNTTSSWGDPPAVSITPLQLKEILSGPYPLQAKLQGSDPASSTLPRSAICPCISRKVGLQDKEKGDCIIVA</sequence>
<feature type="region of interest" description="Disordered" evidence="1">
    <location>
        <begin position="1"/>
        <end position="20"/>
    </location>
</feature>
<organism evidence="2 3">
    <name type="scientific">Grus japonensis</name>
    <name type="common">Japanese crane</name>
    <name type="synonym">Red-crowned crane</name>
    <dbReference type="NCBI Taxonomy" id="30415"/>
    <lineage>
        <taxon>Eukaryota</taxon>
        <taxon>Metazoa</taxon>
        <taxon>Chordata</taxon>
        <taxon>Craniata</taxon>
        <taxon>Vertebrata</taxon>
        <taxon>Euteleostomi</taxon>
        <taxon>Archelosauria</taxon>
        <taxon>Archosauria</taxon>
        <taxon>Dinosauria</taxon>
        <taxon>Saurischia</taxon>
        <taxon>Theropoda</taxon>
        <taxon>Coelurosauria</taxon>
        <taxon>Aves</taxon>
        <taxon>Neognathae</taxon>
        <taxon>Neoaves</taxon>
        <taxon>Gruiformes</taxon>
        <taxon>Gruidae</taxon>
        <taxon>Grus</taxon>
    </lineage>
</organism>
<evidence type="ECO:0000313" key="2">
    <source>
        <dbReference type="EMBL" id="GAB0178139.1"/>
    </source>
</evidence>
<evidence type="ECO:0000256" key="1">
    <source>
        <dbReference type="SAM" id="MobiDB-lite"/>
    </source>
</evidence>
<dbReference type="Proteomes" id="UP001623348">
    <property type="component" value="Unassembled WGS sequence"/>
</dbReference>
<gene>
    <name evidence="2" type="ORF">GRJ2_000279200</name>
</gene>
<dbReference type="AlphaFoldDB" id="A0ABC9VXN0"/>